<reference evidence="2 3" key="1">
    <citation type="submission" date="2019-03" db="EMBL/GenBank/DDBJ databases">
        <title>First draft genome of Liparis tanakae, snailfish: a comprehensive survey of snailfish specific genes.</title>
        <authorList>
            <person name="Kim W."/>
            <person name="Song I."/>
            <person name="Jeong J.-H."/>
            <person name="Kim D."/>
            <person name="Kim S."/>
            <person name="Ryu S."/>
            <person name="Song J.Y."/>
            <person name="Lee S.K."/>
        </authorList>
    </citation>
    <scope>NUCLEOTIDE SEQUENCE [LARGE SCALE GENOMIC DNA]</scope>
    <source>
        <tissue evidence="2">Muscle</tissue>
    </source>
</reference>
<feature type="region of interest" description="Disordered" evidence="1">
    <location>
        <begin position="1"/>
        <end position="22"/>
    </location>
</feature>
<proteinExistence type="predicted"/>
<organism evidence="2 3">
    <name type="scientific">Liparis tanakae</name>
    <name type="common">Tanaka's snailfish</name>
    <dbReference type="NCBI Taxonomy" id="230148"/>
    <lineage>
        <taxon>Eukaryota</taxon>
        <taxon>Metazoa</taxon>
        <taxon>Chordata</taxon>
        <taxon>Craniata</taxon>
        <taxon>Vertebrata</taxon>
        <taxon>Euteleostomi</taxon>
        <taxon>Actinopterygii</taxon>
        <taxon>Neopterygii</taxon>
        <taxon>Teleostei</taxon>
        <taxon>Neoteleostei</taxon>
        <taxon>Acanthomorphata</taxon>
        <taxon>Eupercaria</taxon>
        <taxon>Perciformes</taxon>
        <taxon>Cottioidei</taxon>
        <taxon>Cottales</taxon>
        <taxon>Liparidae</taxon>
        <taxon>Liparis</taxon>
    </lineage>
</organism>
<sequence length="106" mass="11917">MFDLTIRQERLSNSQKGSESVCTGRQGDYLLNSPPWCTLIVRWFEVNQPSASGTQLRCSKVMRCKWLFKRHTDVPTAVPRLAFSSSSPAPQFEDTGPLQGGSLQRI</sequence>
<accession>A0A4Z2J6V8</accession>
<gene>
    <name evidence="2" type="ORF">EYF80_003770</name>
</gene>
<evidence type="ECO:0000313" key="2">
    <source>
        <dbReference type="EMBL" id="TNN85926.1"/>
    </source>
</evidence>
<protein>
    <submittedName>
        <fullName evidence="2">Uncharacterized protein</fullName>
    </submittedName>
</protein>
<evidence type="ECO:0000256" key="1">
    <source>
        <dbReference type="SAM" id="MobiDB-lite"/>
    </source>
</evidence>
<feature type="compositionally biased region" description="Basic and acidic residues" evidence="1">
    <location>
        <begin position="1"/>
        <end position="10"/>
    </location>
</feature>
<comment type="caution">
    <text evidence="2">The sequence shown here is derived from an EMBL/GenBank/DDBJ whole genome shotgun (WGS) entry which is preliminary data.</text>
</comment>
<dbReference type="Proteomes" id="UP000314294">
    <property type="component" value="Unassembled WGS sequence"/>
</dbReference>
<dbReference type="EMBL" id="SRLO01000018">
    <property type="protein sequence ID" value="TNN85926.1"/>
    <property type="molecule type" value="Genomic_DNA"/>
</dbReference>
<name>A0A4Z2J6V8_9TELE</name>
<feature type="compositionally biased region" description="Polar residues" evidence="1">
    <location>
        <begin position="11"/>
        <end position="22"/>
    </location>
</feature>
<dbReference type="AlphaFoldDB" id="A0A4Z2J6V8"/>
<keyword evidence="3" id="KW-1185">Reference proteome</keyword>
<evidence type="ECO:0000313" key="3">
    <source>
        <dbReference type="Proteomes" id="UP000314294"/>
    </source>
</evidence>
<feature type="region of interest" description="Disordered" evidence="1">
    <location>
        <begin position="82"/>
        <end position="106"/>
    </location>
</feature>